<reference evidence="1 2" key="1">
    <citation type="submission" date="2013-06" db="EMBL/GenBank/DDBJ databases">
        <title>Rumen cellulosomics: divergent fiber-degrading strategies revealed by comparative genome-wide analysis of six Ruminococcal strains.</title>
        <authorList>
            <person name="Dassa B."/>
            <person name="Borovok I."/>
            <person name="Lamed R."/>
            <person name="Flint H."/>
            <person name="Yeoman C.J."/>
            <person name="White B."/>
            <person name="Bayer E.A."/>
        </authorList>
    </citation>
    <scope>NUCLEOTIDE SEQUENCE [LARGE SCALE GENOMIC DNA]</scope>
    <source>
        <strain evidence="1 2">SY3</strain>
    </source>
</reference>
<evidence type="ECO:0000313" key="1">
    <source>
        <dbReference type="EMBL" id="EXM40105.1"/>
    </source>
</evidence>
<keyword evidence="2" id="KW-1185">Reference proteome</keyword>
<dbReference type="Proteomes" id="UP000021369">
    <property type="component" value="Unassembled WGS sequence"/>
</dbReference>
<protein>
    <submittedName>
        <fullName evidence="1">Uncharacterized protein</fullName>
    </submittedName>
</protein>
<name>A0A011WSX4_RUMAL</name>
<gene>
    <name evidence="1" type="ORF">RASY3_05730</name>
</gene>
<dbReference type="AlphaFoldDB" id="A0A011WSX4"/>
<dbReference type="PATRIC" id="fig|1341156.4.peg.1564"/>
<proteinExistence type="predicted"/>
<accession>A0A011WSX4</accession>
<sequence length="89" mass="10534">MKGSAKLFFLWYNIIAKNIKPTKELYHKVDEITKGELLSKKITRLNSTELQEPLELLEELNYIKIVEERTKRAVKPKTIIKVNPIIFYE</sequence>
<dbReference type="EMBL" id="JEOB01000002">
    <property type="protein sequence ID" value="EXM40105.1"/>
    <property type="molecule type" value="Genomic_DNA"/>
</dbReference>
<comment type="caution">
    <text evidence="1">The sequence shown here is derived from an EMBL/GenBank/DDBJ whole genome shotgun (WGS) entry which is preliminary data.</text>
</comment>
<organism evidence="1 2">
    <name type="scientific">Ruminococcus albus SY3</name>
    <dbReference type="NCBI Taxonomy" id="1341156"/>
    <lineage>
        <taxon>Bacteria</taxon>
        <taxon>Bacillati</taxon>
        <taxon>Bacillota</taxon>
        <taxon>Clostridia</taxon>
        <taxon>Eubacteriales</taxon>
        <taxon>Oscillospiraceae</taxon>
        <taxon>Ruminococcus</taxon>
    </lineage>
</organism>
<evidence type="ECO:0000313" key="2">
    <source>
        <dbReference type="Proteomes" id="UP000021369"/>
    </source>
</evidence>
<dbReference type="RefSeq" id="WP_037285981.1">
    <property type="nucleotide sequence ID" value="NZ_JEOB01000002.1"/>
</dbReference>